<dbReference type="EMBL" id="QSRD01000064">
    <property type="protein sequence ID" value="RGK96854.1"/>
    <property type="molecule type" value="Genomic_DNA"/>
</dbReference>
<comment type="caution">
    <text evidence="2">The sequence shown here is derived from an EMBL/GenBank/DDBJ whole genome shotgun (WGS) entry which is preliminary data.</text>
</comment>
<dbReference type="RefSeq" id="WP_117653853.1">
    <property type="nucleotide sequence ID" value="NZ_CABOGP010000064.1"/>
</dbReference>
<reference evidence="2 3" key="1">
    <citation type="submission" date="2018-08" db="EMBL/GenBank/DDBJ databases">
        <title>A genome reference for cultivated species of the human gut microbiota.</title>
        <authorList>
            <person name="Zou Y."/>
            <person name="Xue W."/>
            <person name="Luo G."/>
        </authorList>
    </citation>
    <scope>NUCLEOTIDE SEQUENCE [LARGE SCALE GENOMIC DNA]</scope>
    <source>
        <strain evidence="2 3">TF09-12</strain>
    </source>
</reference>
<sequence>MEQILSSLRQLVSSLDKINMDINKESQVYQAEQKKYIGNAVEVNMSKVLCESLCAALVSKAIAI</sequence>
<proteinExistence type="predicted"/>
<dbReference type="PROSITE" id="PS00095">
    <property type="entry name" value="C5_MTASE_2"/>
    <property type="match status" value="1"/>
</dbReference>
<gene>
    <name evidence="2" type="ORF">DXC89_08515</name>
</gene>
<dbReference type="AlphaFoldDB" id="A0A3E4QJB8"/>
<name>A0A3E4QJB8_9BACT</name>
<accession>A0A3E4QJB8</accession>
<evidence type="ECO:0000313" key="3">
    <source>
        <dbReference type="Proteomes" id="UP000260835"/>
    </source>
</evidence>
<dbReference type="InterPro" id="IPR031303">
    <property type="entry name" value="C5_meth_CS"/>
</dbReference>
<dbReference type="Proteomes" id="UP000260835">
    <property type="component" value="Unassembled WGS sequence"/>
</dbReference>
<keyword evidence="1" id="KW-0949">S-adenosyl-L-methionine</keyword>
<organism evidence="2 3">
    <name type="scientific">Prevotella disiens</name>
    <dbReference type="NCBI Taxonomy" id="28130"/>
    <lineage>
        <taxon>Bacteria</taxon>
        <taxon>Pseudomonadati</taxon>
        <taxon>Bacteroidota</taxon>
        <taxon>Bacteroidia</taxon>
        <taxon>Bacteroidales</taxon>
        <taxon>Prevotellaceae</taxon>
        <taxon>Prevotella</taxon>
    </lineage>
</organism>
<evidence type="ECO:0000256" key="1">
    <source>
        <dbReference type="ARBA" id="ARBA00022691"/>
    </source>
</evidence>
<evidence type="ECO:0000313" key="2">
    <source>
        <dbReference type="EMBL" id="RGK96854.1"/>
    </source>
</evidence>
<protein>
    <submittedName>
        <fullName evidence="2">Uncharacterized protein</fullName>
    </submittedName>
</protein>